<gene>
    <name evidence="3" type="ORF">DES41_102822</name>
</gene>
<dbReference type="EMBL" id="QPJK01000002">
    <property type="protein sequence ID" value="RCW74499.1"/>
    <property type="molecule type" value="Genomic_DNA"/>
</dbReference>
<dbReference type="InterPro" id="IPR006059">
    <property type="entry name" value="SBP"/>
</dbReference>
<dbReference type="RefSeq" id="WP_114467587.1">
    <property type="nucleotide sequence ID" value="NZ_QPJK01000002.1"/>
</dbReference>
<dbReference type="Pfam" id="PF01547">
    <property type="entry name" value="SBP_bac_1"/>
    <property type="match status" value="1"/>
</dbReference>
<dbReference type="PANTHER" id="PTHR43649:SF12">
    <property type="entry name" value="DIACETYLCHITOBIOSE BINDING PROTEIN DASA"/>
    <property type="match status" value="1"/>
</dbReference>
<dbReference type="Gene3D" id="3.40.190.10">
    <property type="entry name" value="Periplasmic binding protein-like II"/>
    <property type="match status" value="2"/>
</dbReference>
<protein>
    <submittedName>
        <fullName evidence="3">Carbohydrate ABC transporter substrate-binding protein (CUT1 family)</fullName>
    </submittedName>
</protein>
<evidence type="ECO:0000313" key="4">
    <source>
        <dbReference type="Proteomes" id="UP000252884"/>
    </source>
</evidence>
<comment type="similarity">
    <text evidence="2">Belongs to the bacterial solute-binding protein 1 family.</text>
</comment>
<dbReference type="GO" id="GO:0042597">
    <property type="term" value="C:periplasmic space"/>
    <property type="evidence" value="ECO:0007669"/>
    <property type="project" value="UniProtKB-SubCell"/>
</dbReference>
<evidence type="ECO:0000313" key="3">
    <source>
        <dbReference type="EMBL" id="RCW74499.1"/>
    </source>
</evidence>
<evidence type="ECO:0000256" key="1">
    <source>
        <dbReference type="ARBA" id="ARBA00004418"/>
    </source>
</evidence>
<dbReference type="PANTHER" id="PTHR43649">
    <property type="entry name" value="ARABINOSE-BINDING PROTEIN-RELATED"/>
    <property type="match status" value="1"/>
</dbReference>
<dbReference type="Proteomes" id="UP000252884">
    <property type="component" value="Unassembled WGS sequence"/>
</dbReference>
<evidence type="ECO:0000256" key="2">
    <source>
        <dbReference type="ARBA" id="ARBA00008520"/>
    </source>
</evidence>
<accession>A0A368Y447</accession>
<comment type="caution">
    <text evidence="3">The sequence shown here is derived from an EMBL/GenBank/DDBJ whole genome shotgun (WGS) entry which is preliminary data.</text>
</comment>
<keyword evidence="4" id="KW-1185">Reference proteome</keyword>
<dbReference type="AlphaFoldDB" id="A0A368Y447"/>
<dbReference type="OrthoDB" id="9812682at2"/>
<comment type="subcellular location">
    <subcellularLocation>
        <location evidence="1">Periplasm</location>
    </subcellularLocation>
</comment>
<reference evidence="3 4" key="1">
    <citation type="submission" date="2018-07" db="EMBL/GenBank/DDBJ databases">
        <title>Genomic Encyclopedia of Type Strains, Phase IV (KMG-IV): sequencing the most valuable type-strain genomes for metagenomic binning, comparative biology and taxonomic classification.</title>
        <authorList>
            <person name="Goeker M."/>
        </authorList>
    </citation>
    <scope>NUCLEOTIDE SEQUENCE [LARGE SCALE GENOMIC DNA]</scope>
    <source>
        <strain evidence="3 4">DSM 21634</strain>
    </source>
</reference>
<organism evidence="3 4">
    <name type="scientific">Pseudorhodoferax soli</name>
    <dbReference type="NCBI Taxonomy" id="545864"/>
    <lineage>
        <taxon>Bacteria</taxon>
        <taxon>Pseudomonadati</taxon>
        <taxon>Pseudomonadota</taxon>
        <taxon>Betaproteobacteria</taxon>
        <taxon>Burkholderiales</taxon>
        <taxon>Comamonadaceae</taxon>
    </lineage>
</organism>
<dbReference type="InterPro" id="IPR050490">
    <property type="entry name" value="Bact_solute-bd_prot1"/>
</dbReference>
<proteinExistence type="inferred from homology"/>
<sequence length="468" mass="51014">MNHSSVRPVLRATVRALLPLLAGTLLGGHALAQAWSYKEAAKPFAGTSIRVLDEITPLQETMKTLVGQFTAETGIKVEYELLNHFEVINKGQADMLSRRGHYDAVMLHGVQMGQMLAANTIEPIDGFMKDAKLLSPTLDPADMIEPAASTLTKFKGQTYGFLNWNYNMIYWLRGDLLADAGEKTAFKAKYGYELAPAKTFKEFLDIGEFFTRKAGSTLAGQPLKTDFYGILHEGITGGATLPSVWFNVMKNYGADWFDANGAPTFDTPQSVAALAAWARMWKYAPPGQAEYSLVDVPTVMGNGIAAQAIAFSDFVLGIDKPGASPMAGRFTYAPIPTNPELKVKRSADGEPSTIVINKASKNKAATYLFLQWVVEKDTQKKLMTAGKGGVPMRTSSFALPELANSPFYTAMKTNMEVVLAKPKAPKIFEIYDALGPIVQQVGQGRLTPEQGAKMGQEKMLAICKKCLL</sequence>
<name>A0A368Y447_9BURK</name>
<dbReference type="SUPFAM" id="SSF53850">
    <property type="entry name" value="Periplasmic binding protein-like II"/>
    <property type="match status" value="1"/>
</dbReference>